<dbReference type="CDD" id="cd00190">
    <property type="entry name" value="Tryp_SPc"/>
    <property type="match status" value="1"/>
</dbReference>
<gene>
    <name evidence="5" type="ORF">AFUS01_LOCUS33852</name>
</gene>
<comment type="caution">
    <text evidence="5">The sequence shown here is derived from an EMBL/GenBank/DDBJ whole genome shotgun (WGS) entry which is preliminary data.</text>
</comment>
<dbReference type="EMBL" id="CAJVCH010530172">
    <property type="protein sequence ID" value="CAG7823650.1"/>
    <property type="molecule type" value="Genomic_DNA"/>
</dbReference>
<dbReference type="InterPro" id="IPR018114">
    <property type="entry name" value="TRYPSIN_HIS"/>
</dbReference>
<dbReference type="GO" id="GO:0006508">
    <property type="term" value="P:proteolysis"/>
    <property type="evidence" value="ECO:0007669"/>
    <property type="project" value="InterPro"/>
</dbReference>
<dbReference type="Proteomes" id="UP000708208">
    <property type="component" value="Unassembled WGS sequence"/>
</dbReference>
<dbReference type="InterPro" id="IPR001254">
    <property type="entry name" value="Trypsin_dom"/>
</dbReference>
<feature type="chain" id="PRO_5035320402" description="Peptidase S1 domain-containing protein" evidence="3">
    <location>
        <begin position="19"/>
        <end position="280"/>
    </location>
</feature>
<dbReference type="PANTHER" id="PTHR24250:SF27">
    <property type="entry name" value="ELASTASE 2 LIKE"/>
    <property type="match status" value="1"/>
</dbReference>
<accession>A0A8J2PVW8</accession>
<evidence type="ECO:0000313" key="6">
    <source>
        <dbReference type="Proteomes" id="UP000708208"/>
    </source>
</evidence>
<feature type="region of interest" description="Disordered" evidence="2">
    <location>
        <begin position="205"/>
        <end position="231"/>
    </location>
</feature>
<dbReference type="PANTHER" id="PTHR24250">
    <property type="entry name" value="CHYMOTRYPSIN-RELATED"/>
    <property type="match status" value="1"/>
</dbReference>
<evidence type="ECO:0000256" key="2">
    <source>
        <dbReference type="SAM" id="MobiDB-lite"/>
    </source>
</evidence>
<dbReference type="PROSITE" id="PS50240">
    <property type="entry name" value="TRYPSIN_DOM"/>
    <property type="match status" value="1"/>
</dbReference>
<dbReference type="Pfam" id="PF00089">
    <property type="entry name" value="Trypsin"/>
    <property type="match status" value="1"/>
</dbReference>
<keyword evidence="6" id="KW-1185">Reference proteome</keyword>
<dbReference type="AlphaFoldDB" id="A0A8J2PVW8"/>
<evidence type="ECO:0000256" key="3">
    <source>
        <dbReference type="SAM" id="SignalP"/>
    </source>
</evidence>
<dbReference type="SMART" id="SM00020">
    <property type="entry name" value="Tryp_SPc"/>
    <property type="match status" value="1"/>
</dbReference>
<evidence type="ECO:0000256" key="1">
    <source>
        <dbReference type="ARBA" id="ARBA00023157"/>
    </source>
</evidence>
<evidence type="ECO:0000313" key="5">
    <source>
        <dbReference type="EMBL" id="CAG7823650.1"/>
    </source>
</evidence>
<dbReference type="GO" id="GO:0004252">
    <property type="term" value="F:serine-type endopeptidase activity"/>
    <property type="evidence" value="ECO:0007669"/>
    <property type="project" value="InterPro"/>
</dbReference>
<protein>
    <recommendedName>
        <fullName evidence="4">Peptidase S1 domain-containing protein</fullName>
    </recommendedName>
</protein>
<name>A0A8J2PVW8_9HEXA</name>
<feature type="signal peptide" evidence="3">
    <location>
        <begin position="1"/>
        <end position="18"/>
    </location>
</feature>
<organism evidence="5 6">
    <name type="scientific">Allacma fusca</name>
    <dbReference type="NCBI Taxonomy" id="39272"/>
    <lineage>
        <taxon>Eukaryota</taxon>
        <taxon>Metazoa</taxon>
        <taxon>Ecdysozoa</taxon>
        <taxon>Arthropoda</taxon>
        <taxon>Hexapoda</taxon>
        <taxon>Collembola</taxon>
        <taxon>Symphypleona</taxon>
        <taxon>Sminthuridae</taxon>
        <taxon>Allacma</taxon>
    </lineage>
</organism>
<sequence length="280" mass="30319">MFLGNTLAAVSLLLFVAGSPMVRNPGEERVQLGDEPVENYPSLVSVGLSFKDGVGSLCGGTLITERHVLTAAHCYTMGKKYKNFRAVFGSRHKMLPPNNDSDVILFGLKAWTVNPLYKGPADGHHYDTAVITLPRKVKMSNSIKTIRLASQEYTDNVRVVGWGQNDCNGGAPDNYLYAKGWVVDEDTCAESWGEPTHESQICAKFENENGDPSGNDAGDSGGPLYATADDGEDVQIGSVSISKKRKAPKECTDVSSPMKYAKMSEEQGFIQSVAPDAEFI</sequence>
<dbReference type="OrthoDB" id="6380398at2759"/>
<dbReference type="PROSITE" id="PS00134">
    <property type="entry name" value="TRYPSIN_HIS"/>
    <property type="match status" value="1"/>
</dbReference>
<reference evidence="5" key="1">
    <citation type="submission" date="2021-06" db="EMBL/GenBank/DDBJ databases">
        <authorList>
            <person name="Hodson N. C."/>
            <person name="Mongue J. A."/>
            <person name="Jaron S. K."/>
        </authorList>
    </citation>
    <scope>NUCLEOTIDE SEQUENCE</scope>
</reference>
<evidence type="ECO:0000259" key="4">
    <source>
        <dbReference type="PROSITE" id="PS50240"/>
    </source>
</evidence>
<proteinExistence type="predicted"/>
<feature type="domain" description="Peptidase S1" evidence="4">
    <location>
        <begin position="15"/>
        <end position="275"/>
    </location>
</feature>
<keyword evidence="1" id="KW-1015">Disulfide bond</keyword>
<keyword evidence="3" id="KW-0732">Signal</keyword>